<protein>
    <recommendedName>
        <fullName evidence="7">Leucine-rich immune protein (Long)</fullName>
    </recommendedName>
</protein>
<evidence type="ECO:0000313" key="6">
    <source>
        <dbReference type="Proteomes" id="UP001562425"/>
    </source>
</evidence>
<keyword evidence="2" id="KW-0677">Repeat</keyword>
<feature type="chain" id="PRO_5044759591" description="Leucine-rich immune protein (Long)" evidence="4">
    <location>
        <begin position="21"/>
        <end position="763"/>
    </location>
</feature>
<dbReference type="SUPFAM" id="SSF52058">
    <property type="entry name" value="L domain-like"/>
    <property type="match status" value="1"/>
</dbReference>
<dbReference type="Pfam" id="PF13855">
    <property type="entry name" value="LRR_8"/>
    <property type="match status" value="2"/>
</dbReference>
<dbReference type="AlphaFoldDB" id="A0ABD1DD53"/>
<feature type="coiled-coil region" evidence="3">
    <location>
        <begin position="103"/>
        <end position="186"/>
    </location>
</feature>
<dbReference type="Gene3D" id="1.20.5.170">
    <property type="match status" value="1"/>
</dbReference>
<evidence type="ECO:0000256" key="2">
    <source>
        <dbReference type="ARBA" id="ARBA00022737"/>
    </source>
</evidence>
<dbReference type="Gene3D" id="3.80.10.10">
    <property type="entry name" value="Ribonuclease Inhibitor"/>
    <property type="match status" value="1"/>
</dbReference>
<dbReference type="PANTHER" id="PTHR24366">
    <property type="entry name" value="IG(IMMUNOGLOBULIN) AND LRR(LEUCINE RICH REPEAT) DOMAINS"/>
    <property type="match status" value="1"/>
</dbReference>
<dbReference type="PANTHER" id="PTHR24366:SF96">
    <property type="entry name" value="LEUCINE RICH REPEAT CONTAINING 53"/>
    <property type="match status" value="1"/>
</dbReference>
<evidence type="ECO:0000256" key="4">
    <source>
        <dbReference type="SAM" id="SignalP"/>
    </source>
</evidence>
<comment type="caution">
    <text evidence="5">The sequence shown here is derived from an EMBL/GenBank/DDBJ whole genome shotgun (WGS) entry which is preliminary data.</text>
</comment>
<keyword evidence="3" id="KW-0175">Coiled coil</keyword>
<proteinExistence type="predicted"/>
<organism evidence="5 6">
    <name type="scientific">Culex pipiens pipiens</name>
    <name type="common">Northern house mosquito</name>
    <dbReference type="NCBI Taxonomy" id="38569"/>
    <lineage>
        <taxon>Eukaryota</taxon>
        <taxon>Metazoa</taxon>
        <taxon>Ecdysozoa</taxon>
        <taxon>Arthropoda</taxon>
        <taxon>Hexapoda</taxon>
        <taxon>Insecta</taxon>
        <taxon>Pterygota</taxon>
        <taxon>Neoptera</taxon>
        <taxon>Endopterygota</taxon>
        <taxon>Diptera</taxon>
        <taxon>Nematocera</taxon>
        <taxon>Culicoidea</taxon>
        <taxon>Culicidae</taxon>
        <taxon>Culicinae</taxon>
        <taxon>Culicini</taxon>
        <taxon>Culex</taxon>
        <taxon>Culex</taxon>
    </lineage>
</organism>
<dbReference type="InterPro" id="IPR032675">
    <property type="entry name" value="LRR_dom_sf"/>
</dbReference>
<evidence type="ECO:0008006" key="7">
    <source>
        <dbReference type="Google" id="ProtNLM"/>
    </source>
</evidence>
<evidence type="ECO:0000256" key="3">
    <source>
        <dbReference type="SAM" id="Coils"/>
    </source>
</evidence>
<keyword evidence="1" id="KW-0433">Leucine-rich repeat</keyword>
<feature type="coiled-coil region" evidence="3">
    <location>
        <begin position="703"/>
        <end position="751"/>
    </location>
</feature>
<dbReference type="EMBL" id="JBEHCU010006259">
    <property type="protein sequence ID" value="KAL1397531.1"/>
    <property type="molecule type" value="Genomic_DNA"/>
</dbReference>
<evidence type="ECO:0000313" key="5">
    <source>
        <dbReference type="EMBL" id="KAL1397531.1"/>
    </source>
</evidence>
<name>A0ABD1DD53_CULPP</name>
<feature type="signal peptide" evidence="4">
    <location>
        <begin position="1"/>
        <end position="20"/>
    </location>
</feature>
<gene>
    <name evidence="5" type="ORF">pipiens_009688</name>
</gene>
<reference evidence="5 6" key="1">
    <citation type="submission" date="2024-05" db="EMBL/GenBank/DDBJ databases">
        <title>Culex pipiens pipiens assembly and annotation.</title>
        <authorList>
            <person name="Alout H."/>
            <person name="Durand T."/>
        </authorList>
    </citation>
    <scope>NUCLEOTIDE SEQUENCE [LARGE SCALE GENOMIC DNA]</scope>
    <source>
        <strain evidence="5">HA-2024</strain>
        <tissue evidence="5">Whole body</tissue>
    </source>
</reference>
<evidence type="ECO:0000256" key="1">
    <source>
        <dbReference type="ARBA" id="ARBA00022614"/>
    </source>
</evidence>
<dbReference type="Proteomes" id="UP001562425">
    <property type="component" value="Unassembled WGS sequence"/>
</dbReference>
<keyword evidence="6" id="KW-1185">Reference proteome</keyword>
<sequence>MKHLLVATVSLTCFLSVVWCYSNTQCRSFDNALQDINYELDQEARKHNFYFHYTQNTYIAKTKHVLKELNTRIKQKQQSRVSTQCTALENAVKVKSLNYGLEIEGLEDSVSRFEKLIDFLDERNLNQRNDTDRKQVVSQQIAHAYVDLQEDLKQANATIDRLNQTNSDLTRNYQVLQQEYHRLLAKLHANAAAIHGKTGNVTGLHNETATIKPELLNLPTANNVTTLTNSTEEAGASVKEPFDVDFVKTTAFYFILKMWQQVALVLSILVTLSPAATTPWTYNCAPPVKPGTCLLKAVKIQDKDVIQPAATTSSDLEVRFEGSQLDYLPEALFGKFPKLETLGASRVGLKKLLEGNFAKPATLKRVDISSNYVGALPDSVFGTCVNLEVINVAENRLQLFNGVELIGCGKLRSLNVSFNRLIYFNWDPLVDLRQLEEVDLSDNLVGEMVVPKYVKKIVARNNHIHKLGTDRESFIFMLEQLDVSRNRLGNVDTLARFAKITHIDLSYNRLLSLDFGLFRHMRGLRELNLAHNNIFAVTTSELKPLTLELVDLSNNELTRLSAVDSAGISSVERLLLNNNYLVSLEVTKGATNFPRIRSVTLDGNDWACRDIESTIAELKTKKVAVPSSEAKCSPNQIIREGLCCRDLGSSFEELVLLKAEKLAEIQLSSATPSTSTIKSVTQKAATVATPQSTTTNRPTKTDLGQTTNALKQAEAQIATLTSEKATLQASLAKAQNDIKALGEKLARCKSSVNQRTGQTVLID</sequence>
<keyword evidence="4" id="KW-0732">Signal</keyword>
<accession>A0ABD1DD53</accession>
<dbReference type="InterPro" id="IPR001611">
    <property type="entry name" value="Leu-rich_rpt"/>
</dbReference>